<organism evidence="2">
    <name type="scientific">Camponotus floridanus</name>
    <name type="common">Florida carpenter ant</name>
    <dbReference type="NCBI Taxonomy" id="104421"/>
    <lineage>
        <taxon>Eukaryota</taxon>
        <taxon>Metazoa</taxon>
        <taxon>Ecdysozoa</taxon>
        <taxon>Arthropoda</taxon>
        <taxon>Hexapoda</taxon>
        <taxon>Insecta</taxon>
        <taxon>Pterygota</taxon>
        <taxon>Neoptera</taxon>
        <taxon>Endopterygota</taxon>
        <taxon>Hymenoptera</taxon>
        <taxon>Apocrita</taxon>
        <taxon>Aculeata</taxon>
        <taxon>Formicoidea</taxon>
        <taxon>Formicidae</taxon>
        <taxon>Formicinae</taxon>
        <taxon>Camponotus</taxon>
    </lineage>
</organism>
<dbReference type="InParanoid" id="E2AA06"/>
<dbReference type="Proteomes" id="UP000000311">
    <property type="component" value="Unassembled WGS sequence"/>
</dbReference>
<proteinExistence type="predicted"/>
<evidence type="ECO:0000313" key="2">
    <source>
        <dbReference type="Proteomes" id="UP000000311"/>
    </source>
</evidence>
<reference evidence="1 2" key="1">
    <citation type="journal article" date="2010" name="Science">
        <title>Genomic comparison of the ants Camponotus floridanus and Harpegnathos saltator.</title>
        <authorList>
            <person name="Bonasio R."/>
            <person name="Zhang G."/>
            <person name="Ye C."/>
            <person name="Mutti N.S."/>
            <person name="Fang X."/>
            <person name="Qin N."/>
            <person name="Donahue G."/>
            <person name="Yang P."/>
            <person name="Li Q."/>
            <person name="Li C."/>
            <person name="Zhang P."/>
            <person name="Huang Z."/>
            <person name="Berger S.L."/>
            <person name="Reinberg D."/>
            <person name="Wang J."/>
            <person name="Liebig J."/>
        </authorList>
    </citation>
    <scope>NUCLEOTIDE SEQUENCE [LARGE SCALE GENOMIC DNA]</scope>
    <source>
        <strain evidence="2">C129</strain>
    </source>
</reference>
<sequence length="23" mass="2905">KCFEDWKKRWHKCIISEGDYFEG</sequence>
<evidence type="ECO:0000313" key="1">
    <source>
        <dbReference type="EMBL" id="EFN69735.1"/>
    </source>
</evidence>
<dbReference type="AlphaFoldDB" id="E2AA06"/>
<name>E2AA06_CAMFO</name>
<dbReference type="EMBL" id="GL437990">
    <property type="protein sequence ID" value="EFN69735.1"/>
    <property type="molecule type" value="Genomic_DNA"/>
</dbReference>
<feature type="non-terminal residue" evidence="1">
    <location>
        <position position="1"/>
    </location>
</feature>
<accession>E2AA06</accession>
<evidence type="ECO:0008006" key="3">
    <source>
        <dbReference type="Google" id="ProtNLM"/>
    </source>
</evidence>
<feature type="non-terminal residue" evidence="1">
    <location>
        <position position="23"/>
    </location>
</feature>
<protein>
    <recommendedName>
        <fullName evidence="3">Mos1 transposase HTH domain-containing protein</fullName>
    </recommendedName>
</protein>
<keyword evidence="2" id="KW-1185">Reference proteome</keyword>
<gene>
    <name evidence="1" type="ORF">EAG_10056</name>
</gene>